<evidence type="ECO:0000313" key="3">
    <source>
        <dbReference type="Proteomes" id="UP000187209"/>
    </source>
</evidence>
<dbReference type="InterPro" id="IPR051291">
    <property type="entry name" value="CIMAP"/>
</dbReference>
<feature type="compositionally biased region" description="Polar residues" evidence="1">
    <location>
        <begin position="29"/>
        <end position="43"/>
    </location>
</feature>
<feature type="region of interest" description="Disordered" evidence="1">
    <location>
        <begin position="1"/>
        <end position="43"/>
    </location>
</feature>
<dbReference type="Proteomes" id="UP000187209">
    <property type="component" value="Unassembled WGS sequence"/>
</dbReference>
<reference evidence="2 3" key="1">
    <citation type="submission" date="2016-11" db="EMBL/GenBank/DDBJ databases">
        <title>The macronuclear genome of Stentor coeruleus: a giant cell with tiny introns.</title>
        <authorList>
            <person name="Slabodnick M."/>
            <person name="Ruby J.G."/>
            <person name="Reiff S.B."/>
            <person name="Swart E.C."/>
            <person name="Gosai S."/>
            <person name="Prabakaran S."/>
            <person name="Witkowska E."/>
            <person name="Larue G.E."/>
            <person name="Fisher S."/>
            <person name="Freeman R.M."/>
            <person name="Gunawardena J."/>
            <person name="Chu W."/>
            <person name="Stover N.A."/>
            <person name="Gregory B.D."/>
            <person name="Nowacki M."/>
            <person name="Derisi J."/>
            <person name="Roy S.W."/>
            <person name="Marshall W.F."/>
            <person name="Sood P."/>
        </authorList>
    </citation>
    <scope>NUCLEOTIDE SEQUENCE [LARGE SCALE GENOMIC DNA]</scope>
    <source>
        <strain evidence="2">WM001</strain>
    </source>
</reference>
<dbReference type="EMBL" id="MPUH01000728">
    <property type="protein sequence ID" value="OMJ74800.1"/>
    <property type="molecule type" value="Genomic_DNA"/>
</dbReference>
<organism evidence="2 3">
    <name type="scientific">Stentor coeruleus</name>
    <dbReference type="NCBI Taxonomy" id="5963"/>
    <lineage>
        <taxon>Eukaryota</taxon>
        <taxon>Sar</taxon>
        <taxon>Alveolata</taxon>
        <taxon>Ciliophora</taxon>
        <taxon>Postciliodesmatophora</taxon>
        <taxon>Heterotrichea</taxon>
        <taxon>Heterotrichida</taxon>
        <taxon>Stentoridae</taxon>
        <taxon>Stentor</taxon>
    </lineage>
</organism>
<dbReference type="Pfam" id="PF07004">
    <property type="entry name" value="SHIPPO-rpt"/>
    <property type="match status" value="9"/>
</dbReference>
<comment type="caution">
    <text evidence="2">The sequence shown here is derived from an EMBL/GenBank/DDBJ whole genome shotgun (WGS) entry which is preliminary data.</text>
</comment>
<accession>A0A1R2BDH3</accession>
<dbReference type="AlphaFoldDB" id="A0A1R2BDH3"/>
<evidence type="ECO:0000256" key="1">
    <source>
        <dbReference type="SAM" id="MobiDB-lite"/>
    </source>
</evidence>
<dbReference type="InterPro" id="IPR010736">
    <property type="entry name" value="SHIPPO-rpt"/>
</dbReference>
<evidence type="ECO:0000313" key="2">
    <source>
        <dbReference type="EMBL" id="OMJ74800.1"/>
    </source>
</evidence>
<proteinExistence type="predicted"/>
<protein>
    <submittedName>
        <fullName evidence="2">Uncharacterized protein</fullName>
    </submittedName>
</protein>
<keyword evidence="3" id="KW-1185">Reference proteome</keyword>
<dbReference type="PANTHER" id="PTHR21580">
    <property type="entry name" value="SHIPPO-1-RELATED"/>
    <property type="match status" value="1"/>
</dbReference>
<dbReference type="OrthoDB" id="429991at2759"/>
<sequence>MRKVGPAWTLQGRKNQEKPSSIPGPGTYSYKSQPLSPSYSISKSNRHNFSKSLLIPGPGSYNTSILESLKTTIFGSTPRKTSNNKNLQIPGPGNYNIKSTISEGPKYSLRGRVKITDHSYSPGPGQYEVAKSYLESNLIHSFTKEKRSLSAEKNSFPGPGAYEYEKKSNPGVKFGSERRDKTVVSDIPGPGSYNLPVINDNKGFSMCGKILVKETERSPGPAVYEKKTLLDTKSYSLSKSTRFKCFDNSVPGPGAYKVVVPKSSVNSVFCNAKRENYMKNIDSPGPGSYKIPEKIIEGPVFSMRPKPELKGKDKAPGPGQYEVKSLDKNLSHVFGTSKKVKNFANENPGPGQYQIIDKESQGWKFGNQQRLVYNISDVPGPGAYTFTLF</sequence>
<gene>
    <name evidence="2" type="ORF">SteCoe_26216</name>
</gene>
<name>A0A1R2BDH3_9CILI</name>